<dbReference type="InterPro" id="IPR029045">
    <property type="entry name" value="ClpP/crotonase-like_dom_sf"/>
</dbReference>
<dbReference type="STRING" id="1884261.A0A5C3QC77"/>
<feature type="compositionally biased region" description="Basic and acidic residues" evidence="1">
    <location>
        <begin position="273"/>
        <end position="283"/>
    </location>
</feature>
<evidence type="ECO:0000313" key="2">
    <source>
        <dbReference type="EMBL" id="TFK99351.1"/>
    </source>
</evidence>
<dbReference type="AlphaFoldDB" id="A0A5C3QC77"/>
<dbReference type="SUPFAM" id="SSF52096">
    <property type="entry name" value="ClpP/crotonase"/>
    <property type="match status" value="1"/>
</dbReference>
<proteinExistence type="predicted"/>
<dbReference type="GO" id="GO:0003824">
    <property type="term" value="F:catalytic activity"/>
    <property type="evidence" value="ECO:0007669"/>
    <property type="project" value="UniProtKB-ARBA"/>
</dbReference>
<keyword evidence="3" id="KW-1185">Reference proteome</keyword>
<dbReference type="CDD" id="cd06558">
    <property type="entry name" value="crotonase-like"/>
    <property type="match status" value="1"/>
</dbReference>
<sequence length="283" mass="31120">MAASARRSFACTAVSRAAAQVQISVKPHSHGRKVVTLTVEDEKKLNILSRSTLEDLVEAVKEADAQNPNVIVITGAGDRAFAVGANIKEMAAIQGPDEAEAFIRRLQKVGDTIRKADSVVIARVNGICLGGALEVAASADLRIASDNATFAMPEVHLAIPSVIESALLPGLIGWGKARRLLFLGERISAEEALKWNLIEKVAPQAQLDEALDEWLELLCRSPRETLKTQKRLHSYWERHDVDENIEESIRVFRTAFTKQEGEQESMASSGMRRFLEANQRKAK</sequence>
<dbReference type="PANTHER" id="PTHR11941">
    <property type="entry name" value="ENOYL-COA HYDRATASE-RELATED"/>
    <property type="match status" value="1"/>
</dbReference>
<evidence type="ECO:0000313" key="3">
    <source>
        <dbReference type="Proteomes" id="UP000305067"/>
    </source>
</evidence>
<gene>
    <name evidence="2" type="ORF">BDV98DRAFT_510873</name>
</gene>
<name>A0A5C3QC77_9AGAR</name>
<feature type="region of interest" description="Disordered" evidence="1">
    <location>
        <begin position="261"/>
        <end position="283"/>
    </location>
</feature>
<dbReference type="PANTHER" id="PTHR11941:SF54">
    <property type="entry name" value="ENOYL-COA HYDRATASE, MITOCHONDRIAL"/>
    <property type="match status" value="1"/>
</dbReference>
<organism evidence="2 3">
    <name type="scientific">Pterulicium gracile</name>
    <dbReference type="NCBI Taxonomy" id="1884261"/>
    <lineage>
        <taxon>Eukaryota</taxon>
        <taxon>Fungi</taxon>
        <taxon>Dikarya</taxon>
        <taxon>Basidiomycota</taxon>
        <taxon>Agaricomycotina</taxon>
        <taxon>Agaricomycetes</taxon>
        <taxon>Agaricomycetidae</taxon>
        <taxon>Agaricales</taxon>
        <taxon>Pleurotineae</taxon>
        <taxon>Pterulaceae</taxon>
        <taxon>Pterulicium</taxon>
    </lineage>
</organism>
<evidence type="ECO:0000256" key="1">
    <source>
        <dbReference type="SAM" id="MobiDB-lite"/>
    </source>
</evidence>
<protein>
    <submittedName>
        <fullName evidence="2">Enoyl-CoA hydratase</fullName>
    </submittedName>
</protein>
<dbReference type="OrthoDB" id="410701at2759"/>
<dbReference type="EMBL" id="ML178834">
    <property type="protein sequence ID" value="TFK99351.1"/>
    <property type="molecule type" value="Genomic_DNA"/>
</dbReference>
<accession>A0A5C3QC77</accession>
<dbReference type="Gene3D" id="3.90.226.10">
    <property type="entry name" value="2-enoyl-CoA Hydratase, Chain A, domain 1"/>
    <property type="match status" value="1"/>
</dbReference>
<dbReference type="GO" id="GO:0006635">
    <property type="term" value="P:fatty acid beta-oxidation"/>
    <property type="evidence" value="ECO:0007669"/>
    <property type="project" value="TreeGrafter"/>
</dbReference>
<dbReference type="Pfam" id="PF00378">
    <property type="entry name" value="ECH_1"/>
    <property type="match status" value="1"/>
</dbReference>
<dbReference type="InterPro" id="IPR001753">
    <property type="entry name" value="Enoyl-CoA_hydra/iso"/>
</dbReference>
<reference evidence="2 3" key="1">
    <citation type="journal article" date="2019" name="Nat. Ecol. Evol.">
        <title>Megaphylogeny resolves global patterns of mushroom evolution.</title>
        <authorList>
            <person name="Varga T."/>
            <person name="Krizsan K."/>
            <person name="Foldi C."/>
            <person name="Dima B."/>
            <person name="Sanchez-Garcia M."/>
            <person name="Sanchez-Ramirez S."/>
            <person name="Szollosi G.J."/>
            <person name="Szarkandi J.G."/>
            <person name="Papp V."/>
            <person name="Albert L."/>
            <person name="Andreopoulos W."/>
            <person name="Angelini C."/>
            <person name="Antonin V."/>
            <person name="Barry K.W."/>
            <person name="Bougher N.L."/>
            <person name="Buchanan P."/>
            <person name="Buyck B."/>
            <person name="Bense V."/>
            <person name="Catcheside P."/>
            <person name="Chovatia M."/>
            <person name="Cooper J."/>
            <person name="Damon W."/>
            <person name="Desjardin D."/>
            <person name="Finy P."/>
            <person name="Geml J."/>
            <person name="Haridas S."/>
            <person name="Hughes K."/>
            <person name="Justo A."/>
            <person name="Karasinski D."/>
            <person name="Kautmanova I."/>
            <person name="Kiss B."/>
            <person name="Kocsube S."/>
            <person name="Kotiranta H."/>
            <person name="LaButti K.M."/>
            <person name="Lechner B.E."/>
            <person name="Liimatainen K."/>
            <person name="Lipzen A."/>
            <person name="Lukacs Z."/>
            <person name="Mihaltcheva S."/>
            <person name="Morgado L.N."/>
            <person name="Niskanen T."/>
            <person name="Noordeloos M.E."/>
            <person name="Ohm R.A."/>
            <person name="Ortiz-Santana B."/>
            <person name="Ovrebo C."/>
            <person name="Racz N."/>
            <person name="Riley R."/>
            <person name="Savchenko A."/>
            <person name="Shiryaev A."/>
            <person name="Soop K."/>
            <person name="Spirin V."/>
            <person name="Szebenyi C."/>
            <person name="Tomsovsky M."/>
            <person name="Tulloss R.E."/>
            <person name="Uehling J."/>
            <person name="Grigoriev I.V."/>
            <person name="Vagvolgyi C."/>
            <person name="Papp T."/>
            <person name="Martin F.M."/>
            <person name="Miettinen O."/>
            <person name="Hibbett D.S."/>
            <person name="Nagy L.G."/>
        </authorList>
    </citation>
    <scope>NUCLEOTIDE SEQUENCE [LARGE SCALE GENOMIC DNA]</scope>
    <source>
        <strain evidence="2 3">CBS 309.79</strain>
    </source>
</reference>
<dbReference type="Proteomes" id="UP000305067">
    <property type="component" value="Unassembled WGS sequence"/>
</dbReference>